<accession>A0A8C9PA73</accession>
<organism evidence="1 2">
    <name type="scientific">Spermophilus dauricus</name>
    <name type="common">Daurian ground squirrel</name>
    <dbReference type="NCBI Taxonomy" id="99837"/>
    <lineage>
        <taxon>Eukaryota</taxon>
        <taxon>Metazoa</taxon>
        <taxon>Chordata</taxon>
        <taxon>Craniata</taxon>
        <taxon>Vertebrata</taxon>
        <taxon>Euteleostomi</taxon>
        <taxon>Mammalia</taxon>
        <taxon>Eutheria</taxon>
        <taxon>Euarchontoglires</taxon>
        <taxon>Glires</taxon>
        <taxon>Rodentia</taxon>
        <taxon>Sciuromorpha</taxon>
        <taxon>Sciuridae</taxon>
        <taxon>Xerinae</taxon>
        <taxon>Marmotini</taxon>
        <taxon>Spermophilus</taxon>
    </lineage>
</organism>
<dbReference type="Ensembl" id="ENSSDAT00000005447.1">
    <property type="protein sequence ID" value="ENSSDAP00000004750.1"/>
    <property type="gene ID" value="ENSSDAG00000004465.1"/>
</dbReference>
<reference evidence="1" key="2">
    <citation type="submission" date="2025-09" db="UniProtKB">
        <authorList>
            <consortium name="Ensembl"/>
        </authorList>
    </citation>
    <scope>IDENTIFICATION</scope>
</reference>
<name>A0A8C9PA73_SPEDA</name>
<proteinExistence type="predicted"/>
<sequence>MILYLEDPKDSTQKLLKLINKYGKVEGYKINMPKSIPFLYTNNESAQKEMIKTIPFTIASKAYLEINLTKEVKDLYNEKYRTLKKEMMKTSEDGRTFHVHR</sequence>
<reference evidence="1" key="1">
    <citation type="submission" date="2025-08" db="UniProtKB">
        <authorList>
            <consortium name="Ensembl"/>
        </authorList>
    </citation>
    <scope>IDENTIFICATION</scope>
</reference>
<dbReference type="Proteomes" id="UP000694422">
    <property type="component" value="Unplaced"/>
</dbReference>
<keyword evidence="2" id="KW-1185">Reference proteome</keyword>
<dbReference type="AlphaFoldDB" id="A0A8C9PA73"/>
<evidence type="ECO:0000313" key="1">
    <source>
        <dbReference type="Ensembl" id="ENSSDAP00000004750.1"/>
    </source>
</evidence>
<evidence type="ECO:0000313" key="2">
    <source>
        <dbReference type="Proteomes" id="UP000694422"/>
    </source>
</evidence>
<protein>
    <submittedName>
        <fullName evidence="1">Uncharacterized protein</fullName>
    </submittedName>
</protein>